<accession>A0A8T0H9K0</accession>
<organism evidence="1 2">
    <name type="scientific">Ceratodon purpureus</name>
    <name type="common">Fire moss</name>
    <name type="synonym">Dicranum purpureum</name>
    <dbReference type="NCBI Taxonomy" id="3225"/>
    <lineage>
        <taxon>Eukaryota</taxon>
        <taxon>Viridiplantae</taxon>
        <taxon>Streptophyta</taxon>
        <taxon>Embryophyta</taxon>
        <taxon>Bryophyta</taxon>
        <taxon>Bryophytina</taxon>
        <taxon>Bryopsida</taxon>
        <taxon>Dicranidae</taxon>
        <taxon>Pseudoditrichales</taxon>
        <taxon>Ditrichaceae</taxon>
        <taxon>Ceratodon</taxon>
    </lineage>
</organism>
<dbReference type="EMBL" id="CM026427">
    <property type="protein sequence ID" value="KAG0568576.1"/>
    <property type="molecule type" value="Genomic_DNA"/>
</dbReference>
<proteinExistence type="predicted"/>
<name>A0A8T0H9K0_CERPU</name>
<keyword evidence="2" id="KW-1185">Reference proteome</keyword>
<comment type="caution">
    <text evidence="1">The sequence shown here is derived from an EMBL/GenBank/DDBJ whole genome shotgun (WGS) entry which is preliminary data.</text>
</comment>
<evidence type="ECO:0000313" key="2">
    <source>
        <dbReference type="Proteomes" id="UP000822688"/>
    </source>
</evidence>
<gene>
    <name evidence="1" type="ORF">KC19_6G030300</name>
</gene>
<reference evidence="1 2" key="1">
    <citation type="submission" date="2020-06" db="EMBL/GenBank/DDBJ databases">
        <title>WGS assembly of Ceratodon purpureus strain R40.</title>
        <authorList>
            <person name="Carey S.B."/>
            <person name="Jenkins J."/>
            <person name="Shu S."/>
            <person name="Lovell J.T."/>
            <person name="Sreedasyam A."/>
            <person name="Maumus F."/>
            <person name="Tiley G.P."/>
            <person name="Fernandez-Pozo N."/>
            <person name="Barry K."/>
            <person name="Chen C."/>
            <person name="Wang M."/>
            <person name="Lipzen A."/>
            <person name="Daum C."/>
            <person name="Saski C.A."/>
            <person name="Payton A.C."/>
            <person name="Mcbreen J.C."/>
            <person name="Conrad R.E."/>
            <person name="Kollar L.M."/>
            <person name="Olsson S."/>
            <person name="Huttunen S."/>
            <person name="Landis J.B."/>
            <person name="Wickett N.J."/>
            <person name="Johnson M.G."/>
            <person name="Rensing S.A."/>
            <person name="Grimwood J."/>
            <person name="Schmutz J."/>
            <person name="Mcdaniel S.F."/>
        </authorList>
    </citation>
    <scope>NUCLEOTIDE SEQUENCE [LARGE SCALE GENOMIC DNA]</scope>
    <source>
        <strain evidence="1 2">R40</strain>
    </source>
</reference>
<dbReference type="AlphaFoldDB" id="A0A8T0H9K0"/>
<dbReference type="Proteomes" id="UP000822688">
    <property type="component" value="Chromosome 6"/>
</dbReference>
<evidence type="ECO:0000313" key="1">
    <source>
        <dbReference type="EMBL" id="KAG0568576.1"/>
    </source>
</evidence>
<protein>
    <submittedName>
        <fullName evidence="1">Uncharacterized protein</fullName>
    </submittedName>
</protein>
<sequence length="105" mass="11890">MSWDHEHHAAIVNTKFNAVLLVSPFFSDPEQFLAFHYRTRATCLLNSDYREKNCQTRSSLFLWIASPLPINLPRSPAFLSLEAYSVPLRNSNVGSTPLTASSSYQ</sequence>